<dbReference type="GO" id="GO:0000266">
    <property type="term" value="P:mitochondrial fission"/>
    <property type="evidence" value="ECO:0007669"/>
    <property type="project" value="InterPro"/>
</dbReference>
<reference evidence="9" key="1">
    <citation type="journal article" date="2019" name="Sci. Rep.">
        <title>Draft genome of Tanacetum cinerariifolium, the natural source of mosquito coil.</title>
        <authorList>
            <person name="Yamashiro T."/>
            <person name="Shiraishi A."/>
            <person name="Satake H."/>
            <person name="Nakayama K."/>
        </authorList>
    </citation>
    <scope>NUCLEOTIDE SEQUENCE</scope>
</reference>
<feature type="region of interest" description="Disordered" evidence="8">
    <location>
        <begin position="239"/>
        <end position="260"/>
    </location>
</feature>
<accession>A0A6L2JLQ3</accession>
<dbReference type="InterPro" id="IPR028058">
    <property type="entry name" value="Fis1_TPR_N"/>
</dbReference>
<evidence type="ECO:0000256" key="8">
    <source>
        <dbReference type="SAM" id="MobiDB-lite"/>
    </source>
</evidence>
<dbReference type="Pfam" id="PF14852">
    <property type="entry name" value="Fis1_TPR_N"/>
    <property type="match status" value="1"/>
</dbReference>
<evidence type="ECO:0000313" key="9">
    <source>
        <dbReference type="EMBL" id="GEU37730.1"/>
    </source>
</evidence>
<dbReference type="InterPro" id="IPR011990">
    <property type="entry name" value="TPR-like_helical_dom_sf"/>
</dbReference>
<dbReference type="InterPro" id="IPR028061">
    <property type="entry name" value="Fis1_TPR_C"/>
</dbReference>
<dbReference type="GO" id="GO:0005778">
    <property type="term" value="C:peroxisomal membrane"/>
    <property type="evidence" value="ECO:0007669"/>
    <property type="project" value="TreeGrafter"/>
</dbReference>
<dbReference type="AlphaFoldDB" id="A0A6L2JLQ3"/>
<dbReference type="SUPFAM" id="SSF48452">
    <property type="entry name" value="TPR-like"/>
    <property type="match status" value="2"/>
</dbReference>
<dbReference type="Pfam" id="PF14853">
    <property type="entry name" value="Fis1_TPR_C"/>
    <property type="match status" value="1"/>
</dbReference>
<sequence length="393" mass="45103">MGYFDKPEEGFDYLPWTDSETVFVELESRDIKRDEQGVRFNNALRRSSYFNVPKGFFILFSNLASAIWAKEKASPKVMGLDLHQFPLLLQFKSGYIKRYHAIRYPYAQALLHSRIPNDWYRGMDLVRGSVEGTNVNLKQKKKEMYLLAVGYFRSRHYTESEKFVSMCLEINPNCRKSLFLKEVIAYCYKQGKKSSISIDPPITSVELVAGILEANPRSSHPTWGIEKVPDSAHPITPKKYCQDPSEKTLPPLQAEGKKSSISVDPPITPVELVTGILEANPRSSHPTWDIEEQKDAIRNLYSWVLIHSRKPDDMYRGVNMLKGSVEGTNVNLKQKKKEMYLLAVGYFRSRHYTESEKFVSMCLEVSINPLIIFTFKIPRSGNLSPLLNMGQVR</sequence>
<proteinExistence type="inferred from homology"/>
<dbReference type="GO" id="GO:0000422">
    <property type="term" value="P:autophagy of mitochondrion"/>
    <property type="evidence" value="ECO:0007669"/>
    <property type="project" value="TreeGrafter"/>
</dbReference>
<comment type="subcellular location">
    <subcellularLocation>
        <location evidence="1">Mitochondrion outer membrane</location>
        <topology evidence="1">Single-pass membrane protein</topology>
    </subcellularLocation>
</comment>
<evidence type="ECO:0000256" key="6">
    <source>
        <dbReference type="ARBA" id="ARBA00023128"/>
    </source>
</evidence>
<organism evidence="9">
    <name type="scientific">Tanacetum cinerariifolium</name>
    <name type="common">Dalmatian daisy</name>
    <name type="synonym">Chrysanthemum cinerariifolium</name>
    <dbReference type="NCBI Taxonomy" id="118510"/>
    <lineage>
        <taxon>Eukaryota</taxon>
        <taxon>Viridiplantae</taxon>
        <taxon>Streptophyta</taxon>
        <taxon>Embryophyta</taxon>
        <taxon>Tracheophyta</taxon>
        <taxon>Spermatophyta</taxon>
        <taxon>Magnoliopsida</taxon>
        <taxon>eudicotyledons</taxon>
        <taxon>Gunneridae</taxon>
        <taxon>Pentapetalae</taxon>
        <taxon>asterids</taxon>
        <taxon>campanulids</taxon>
        <taxon>Asterales</taxon>
        <taxon>Asteraceae</taxon>
        <taxon>Asteroideae</taxon>
        <taxon>Anthemideae</taxon>
        <taxon>Anthemidinae</taxon>
        <taxon>Tanacetum</taxon>
    </lineage>
</organism>
<comment type="similarity">
    <text evidence="2">Belongs to the FIS1 family.</text>
</comment>
<name>A0A6L2JLQ3_TANCI</name>
<evidence type="ECO:0000256" key="3">
    <source>
        <dbReference type="ARBA" id="ARBA00022692"/>
    </source>
</evidence>
<dbReference type="Gene3D" id="1.25.40.10">
    <property type="entry name" value="Tetratricopeptide repeat domain"/>
    <property type="match status" value="2"/>
</dbReference>
<keyword evidence="4" id="KW-1000">Mitochondrion outer membrane</keyword>
<dbReference type="InterPro" id="IPR016543">
    <property type="entry name" value="Fis1"/>
</dbReference>
<keyword evidence="6" id="KW-0496">Mitochondrion</keyword>
<dbReference type="GO" id="GO:0005741">
    <property type="term" value="C:mitochondrial outer membrane"/>
    <property type="evidence" value="ECO:0007669"/>
    <property type="project" value="UniProtKB-SubCell"/>
</dbReference>
<gene>
    <name evidence="9" type="ORF">Tci_009708</name>
</gene>
<dbReference type="GO" id="GO:0016559">
    <property type="term" value="P:peroxisome fission"/>
    <property type="evidence" value="ECO:0007669"/>
    <property type="project" value="TreeGrafter"/>
</dbReference>
<keyword evidence="7" id="KW-0472">Membrane</keyword>
<protein>
    <submittedName>
        <fullName evidence="9">Mitochondrial fission 1 protein A</fullName>
    </submittedName>
</protein>
<evidence type="ECO:0000256" key="2">
    <source>
        <dbReference type="ARBA" id="ARBA00008937"/>
    </source>
</evidence>
<keyword evidence="5" id="KW-1133">Transmembrane helix</keyword>
<comment type="caution">
    <text evidence="9">The sequence shown here is derived from an EMBL/GenBank/DDBJ whole genome shotgun (WGS) entry which is preliminary data.</text>
</comment>
<evidence type="ECO:0000256" key="4">
    <source>
        <dbReference type="ARBA" id="ARBA00022787"/>
    </source>
</evidence>
<dbReference type="EMBL" id="BKCJ010000965">
    <property type="protein sequence ID" value="GEU37730.1"/>
    <property type="molecule type" value="Genomic_DNA"/>
</dbReference>
<evidence type="ECO:0000256" key="5">
    <source>
        <dbReference type="ARBA" id="ARBA00022989"/>
    </source>
</evidence>
<evidence type="ECO:0000256" key="7">
    <source>
        <dbReference type="ARBA" id="ARBA00023136"/>
    </source>
</evidence>
<evidence type="ECO:0000256" key="1">
    <source>
        <dbReference type="ARBA" id="ARBA00004572"/>
    </source>
</evidence>
<dbReference type="PANTHER" id="PTHR13247:SF0">
    <property type="entry name" value="MITOCHONDRIAL FISSION 1 PROTEIN"/>
    <property type="match status" value="1"/>
</dbReference>
<keyword evidence="3" id="KW-0812">Transmembrane</keyword>
<dbReference type="PANTHER" id="PTHR13247">
    <property type="entry name" value="TETRATRICOPEPTIDE REPEAT PROTEIN 11 TPR REPEAT PROTEIN 11"/>
    <property type="match status" value="1"/>
</dbReference>